<evidence type="ECO:0000313" key="2">
    <source>
        <dbReference type="Proteomes" id="UP001589890"/>
    </source>
</evidence>
<gene>
    <name evidence="1" type="ORF">ACFFGN_21295</name>
</gene>
<protein>
    <submittedName>
        <fullName evidence="1">Rv3235 family protein</fullName>
    </submittedName>
</protein>
<dbReference type="Pfam" id="PF20060">
    <property type="entry name" value="DUF6459"/>
    <property type="match status" value="1"/>
</dbReference>
<name>A0ABV6QPS2_9ACTN</name>
<proteinExistence type="predicted"/>
<evidence type="ECO:0000313" key="1">
    <source>
        <dbReference type="EMBL" id="MFC0626629.1"/>
    </source>
</evidence>
<dbReference type="InterPro" id="IPR045596">
    <property type="entry name" value="DUF6459"/>
</dbReference>
<dbReference type="Proteomes" id="UP001589890">
    <property type="component" value="Unassembled WGS sequence"/>
</dbReference>
<organism evidence="1 2">
    <name type="scientific">Kribbella deserti</name>
    <dbReference type="NCBI Taxonomy" id="1926257"/>
    <lineage>
        <taxon>Bacteria</taxon>
        <taxon>Bacillati</taxon>
        <taxon>Actinomycetota</taxon>
        <taxon>Actinomycetes</taxon>
        <taxon>Propionibacteriales</taxon>
        <taxon>Kribbellaceae</taxon>
        <taxon>Kribbella</taxon>
    </lineage>
</organism>
<comment type="caution">
    <text evidence="1">The sequence shown here is derived from an EMBL/GenBank/DDBJ whole genome shotgun (WGS) entry which is preliminary data.</text>
</comment>
<sequence length="171" mass="18523">MSTNKPHLVAVAPVKRPTPARARGRANLPPTDGSLALHYPADSLPSGPNLRLVRDPAPEAIPDITAWAARLAQAIAEVVVGDRPVAQLVRWVEPSVYADLYRRVRVLGLTTSAGIRTASDRSSVRSIRLCTPTEGAVEVAAHVRHGARSRAIALRLELHRDRWICTALQMG</sequence>
<dbReference type="RefSeq" id="WP_380050473.1">
    <property type="nucleotide sequence ID" value="NZ_JBHLTC010000028.1"/>
</dbReference>
<reference evidence="1 2" key="1">
    <citation type="submission" date="2024-09" db="EMBL/GenBank/DDBJ databases">
        <authorList>
            <person name="Sun Q."/>
            <person name="Mori K."/>
        </authorList>
    </citation>
    <scope>NUCLEOTIDE SEQUENCE [LARGE SCALE GENOMIC DNA]</scope>
    <source>
        <strain evidence="1 2">CGMCC 1.15906</strain>
    </source>
</reference>
<dbReference type="EMBL" id="JBHLTC010000028">
    <property type="protein sequence ID" value="MFC0626629.1"/>
    <property type="molecule type" value="Genomic_DNA"/>
</dbReference>
<keyword evidence="2" id="KW-1185">Reference proteome</keyword>
<accession>A0ABV6QPS2</accession>